<evidence type="ECO:0000313" key="10">
    <source>
        <dbReference type="EMBL" id="KYP63697.1"/>
    </source>
</evidence>
<evidence type="ECO:0000259" key="8">
    <source>
        <dbReference type="PROSITE" id="PS51666"/>
    </source>
</evidence>
<comment type="subcellular location">
    <subcellularLocation>
        <location evidence="1 4 5">Nucleus</location>
    </subcellularLocation>
</comment>
<evidence type="ECO:0000256" key="3">
    <source>
        <dbReference type="ARBA" id="ARBA00023242"/>
    </source>
</evidence>
<keyword evidence="5" id="KW-0805">Transcription regulation</keyword>
<dbReference type="PROSITE" id="PS51666">
    <property type="entry name" value="QLQ"/>
    <property type="match status" value="1"/>
</dbReference>
<feature type="region of interest" description="Disordered" evidence="6">
    <location>
        <begin position="105"/>
        <end position="159"/>
    </location>
</feature>
<keyword evidence="5" id="KW-0804">Transcription</keyword>
<evidence type="ECO:0000256" key="2">
    <source>
        <dbReference type="ARBA" id="ARBA00008122"/>
    </source>
</evidence>
<reference evidence="10 11" key="1">
    <citation type="journal article" date="2012" name="Nat. Biotechnol.">
        <title>Draft genome sequence of pigeonpea (Cajanus cajan), an orphan legume crop of resource-poor farmers.</title>
        <authorList>
            <person name="Varshney R.K."/>
            <person name="Chen W."/>
            <person name="Li Y."/>
            <person name="Bharti A.K."/>
            <person name="Saxena R.K."/>
            <person name="Schlueter J.A."/>
            <person name="Donoghue M.T."/>
            <person name="Azam S."/>
            <person name="Fan G."/>
            <person name="Whaley A.M."/>
            <person name="Farmer A.D."/>
            <person name="Sheridan J."/>
            <person name="Iwata A."/>
            <person name="Tuteja R."/>
            <person name="Penmetsa R.V."/>
            <person name="Wu W."/>
            <person name="Upadhyaya H.D."/>
            <person name="Yang S.P."/>
            <person name="Shah T."/>
            <person name="Saxena K.B."/>
            <person name="Michael T."/>
            <person name="McCombie W.R."/>
            <person name="Yang B."/>
            <person name="Zhang G."/>
            <person name="Yang H."/>
            <person name="Wang J."/>
            <person name="Spillane C."/>
            <person name="Cook D.R."/>
            <person name="May G.D."/>
            <person name="Xu X."/>
            <person name="Jackson S.A."/>
        </authorList>
    </citation>
    <scope>NUCLEOTIDE SEQUENCE [LARGE SCALE GENOMIC DNA]</scope>
    <source>
        <strain evidence="11">cv. Asha</strain>
    </source>
</reference>
<feature type="transmembrane region" description="Helical" evidence="7">
    <location>
        <begin position="354"/>
        <end position="380"/>
    </location>
</feature>
<feature type="domain" description="WRC" evidence="9">
    <location>
        <begin position="78"/>
        <end position="122"/>
    </location>
</feature>
<organism evidence="10 11">
    <name type="scientific">Cajanus cajan</name>
    <name type="common">Pigeon pea</name>
    <name type="synonym">Cajanus indicus</name>
    <dbReference type="NCBI Taxonomy" id="3821"/>
    <lineage>
        <taxon>Eukaryota</taxon>
        <taxon>Viridiplantae</taxon>
        <taxon>Streptophyta</taxon>
        <taxon>Embryophyta</taxon>
        <taxon>Tracheophyta</taxon>
        <taxon>Spermatophyta</taxon>
        <taxon>Magnoliopsida</taxon>
        <taxon>eudicotyledons</taxon>
        <taxon>Gunneridae</taxon>
        <taxon>Pentapetalae</taxon>
        <taxon>rosids</taxon>
        <taxon>fabids</taxon>
        <taxon>Fabales</taxon>
        <taxon>Fabaceae</taxon>
        <taxon>Papilionoideae</taxon>
        <taxon>50 kb inversion clade</taxon>
        <taxon>NPAAA clade</taxon>
        <taxon>indigoferoid/millettioid clade</taxon>
        <taxon>Phaseoleae</taxon>
        <taxon>Cajanus</taxon>
    </lineage>
</organism>
<dbReference type="GO" id="GO:0048366">
    <property type="term" value="P:leaf development"/>
    <property type="evidence" value="ECO:0007669"/>
    <property type="project" value="EnsemblPlants"/>
</dbReference>
<dbReference type="PROSITE" id="PS51667">
    <property type="entry name" value="WRC"/>
    <property type="match status" value="1"/>
</dbReference>
<evidence type="ECO:0000256" key="4">
    <source>
        <dbReference type="PROSITE-ProRule" id="PRU01002"/>
    </source>
</evidence>
<dbReference type="GO" id="GO:0006355">
    <property type="term" value="P:regulation of DNA-templated transcription"/>
    <property type="evidence" value="ECO:0007669"/>
    <property type="project" value="InterPro"/>
</dbReference>
<sequence length="382" mass="43519">MMSASASARNRSPFTPTQWQELEQQALVFKYMVTGTPIPPDLVYSIKRSLDSSISSRLFPHHPIGWGCFEMGFGRKVDPEPGRCRRTDGKKWRCSKEAYPDSKYCERHMHRGRNRSRKPVEVSSATSTATNTSQTIPSYSRNLSLNNNNSNPNITSPSSFPFSPLPSSISCESQPFPQSYQNSSLNPFFYSQSNSSRPPDTDFPPQDATTHQLFMDSGSYSHDEKDYSRHVHGTREDVDERAFFPEASGSARSYTDSYQQLSMSSYKSYTNTNFQNMNDNTPRQQEQQHCFVLGTDFKSTRPSKEKEAETSQRPLHRFFGEWPPKNTTDSWLDLASNSRIPTGDDPAYSSSSLIIIPFLIFQFMLTYNKIICTYVVSFILGR</sequence>
<feature type="short sequence motif" description="Bipartite nuclear localization signal" evidence="4">
    <location>
        <begin position="83"/>
        <end position="93"/>
    </location>
</feature>
<dbReference type="Pfam" id="PF08880">
    <property type="entry name" value="QLQ"/>
    <property type="match status" value="1"/>
</dbReference>
<dbReference type="Gramene" id="C.cajan_17753.t">
    <property type="protein sequence ID" value="C.cajan_17753.t"/>
    <property type="gene ID" value="C.cajan_17753"/>
</dbReference>
<keyword evidence="7" id="KW-0472">Membrane</keyword>
<dbReference type="SMART" id="SM00951">
    <property type="entry name" value="QLQ"/>
    <property type="match status" value="1"/>
</dbReference>
<dbReference type="GO" id="GO:0006351">
    <property type="term" value="P:DNA-templated transcription"/>
    <property type="evidence" value="ECO:0007669"/>
    <property type="project" value="UniProtKB-UniRule"/>
</dbReference>
<dbReference type="OMA" id="DHKVDHH"/>
<keyword evidence="11" id="KW-1185">Reference proteome</keyword>
<keyword evidence="3 4" id="KW-0539">Nucleus</keyword>
<evidence type="ECO:0000313" key="11">
    <source>
        <dbReference type="Proteomes" id="UP000075243"/>
    </source>
</evidence>
<dbReference type="AlphaFoldDB" id="A0A151T9H2"/>
<dbReference type="GO" id="GO:0005524">
    <property type="term" value="F:ATP binding"/>
    <property type="evidence" value="ECO:0007669"/>
    <property type="project" value="UniProtKB-UniRule"/>
</dbReference>
<dbReference type="GO" id="GO:0009409">
    <property type="term" value="P:response to cold"/>
    <property type="evidence" value="ECO:0007669"/>
    <property type="project" value="EnsemblPlants"/>
</dbReference>
<dbReference type="InterPro" id="IPR031137">
    <property type="entry name" value="GRF"/>
</dbReference>
<dbReference type="Proteomes" id="UP000075243">
    <property type="component" value="Chromosome 7"/>
</dbReference>
<dbReference type="InterPro" id="IPR014978">
    <property type="entry name" value="Gln-Leu-Gln_QLQ"/>
</dbReference>
<dbReference type="EMBL" id="CM003609">
    <property type="protein sequence ID" value="KYP63697.1"/>
    <property type="molecule type" value="Genomic_DNA"/>
</dbReference>
<dbReference type="PANTHER" id="PTHR31602">
    <property type="entry name" value="GROWTH-REGULATING FACTOR 5"/>
    <property type="match status" value="1"/>
</dbReference>
<dbReference type="InterPro" id="IPR014977">
    <property type="entry name" value="WRC_dom"/>
</dbReference>
<dbReference type="PANTHER" id="PTHR31602:SF109">
    <property type="entry name" value="GROWTH-REGULATING FACTOR"/>
    <property type="match status" value="1"/>
</dbReference>
<keyword evidence="5" id="KW-0010">Activator</keyword>
<protein>
    <recommendedName>
        <fullName evidence="5">Growth-regulating factor</fullName>
    </recommendedName>
</protein>
<feature type="compositionally biased region" description="Basic residues" evidence="6">
    <location>
        <begin position="108"/>
        <end position="117"/>
    </location>
</feature>
<proteinExistence type="inferred from homology"/>
<feature type="compositionally biased region" description="Low complexity" evidence="6">
    <location>
        <begin position="123"/>
        <end position="159"/>
    </location>
</feature>
<gene>
    <name evidence="10" type="ORF">KK1_018276</name>
</gene>
<evidence type="ECO:0000256" key="1">
    <source>
        <dbReference type="ARBA" id="ARBA00004123"/>
    </source>
</evidence>
<name>A0A151T9H2_CAJCA</name>
<dbReference type="STRING" id="3821.A0A151T9H2"/>
<feature type="compositionally biased region" description="Polar residues" evidence="6">
    <location>
        <begin position="182"/>
        <end position="198"/>
    </location>
</feature>
<comment type="domain">
    <text evidence="5">The QLQ domain and WRC domain may be involved in protein-protein interaction and DNA-binding, respectively.</text>
</comment>
<feature type="region of interest" description="Disordered" evidence="6">
    <location>
        <begin position="182"/>
        <end position="206"/>
    </location>
</feature>
<evidence type="ECO:0000256" key="5">
    <source>
        <dbReference type="RuleBase" id="RU367127"/>
    </source>
</evidence>
<accession>A0A151T9H2</accession>
<evidence type="ECO:0000256" key="7">
    <source>
        <dbReference type="SAM" id="Phobius"/>
    </source>
</evidence>
<keyword evidence="7" id="KW-0812">Transmembrane</keyword>
<dbReference type="GO" id="GO:0009739">
    <property type="term" value="P:response to gibberellin"/>
    <property type="evidence" value="ECO:0007669"/>
    <property type="project" value="EnsemblPlants"/>
</dbReference>
<feature type="short sequence motif" description="Bipartite nuclear localization signal" evidence="4">
    <location>
        <begin position="111"/>
        <end position="118"/>
    </location>
</feature>
<comment type="function">
    <text evidence="5">Transcription activator.</text>
</comment>
<keyword evidence="7" id="KW-1133">Transmembrane helix</keyword>
<evidence type="ECO:0000259" key="9">
    <source>
        <dbReference type="PROSITE" id="PS51667"/>
    </source>
</evidence>
<dbReference type="GO" id="GO:0005634">
    <property type="term" value="C:nucleus"/>
    <property type="evidence" value="ECO:0007669"/>
    <property type="project" value="UniProtKB-SubCell"/>
</dbReference>
<dbReference type="Pfam" id="PF08879">
    <property type="entry name" value="WRC"/>
    <property type="match status" value="1"/>
</dbReference>
<comment type="similarity">
    <text evidence="2 5">Belongs to the GRF family.</text>
</comment>
<evidence type="ECO:0000256" key="6">
    <source>
        <dbReference type="SAM" id="MobiDB-lite"/>
    </source>
</evidence>
<feature type="domain" description="QLQ" evidence="8">
    <location>
        <begin position="13"/>
        <end position="48"/>
    </location>
</feature>